<reference evidence="1 2" key="1">
    <citation type="submission" date="2012-10" db="EMBL/GenBank/DDBJ databases">
        <authorList>
            <person name="Zafar N."/>
            <person name="Inman J."/>
            <person name="Hall N."/>
            <person name="Lorenzi H."/>
            <person name="Caler E."/>
        </authorList>
    </citation>
    <scope>NUCLEOTIDE SEQUENCE [LARGE SCALE GENOMIC DNA]</scope>
    <source>
        <strain evidence="1 2">IP1</strain>
    </source>
</reference>
<dbReference type="InterPro" id="IPR053139">
    <property type="entry name" value="Surface_bspA-like"/>
</dbReference>
<name>A0A0A1U7W3_ENTIV</name>
<evidence type="ECO:0008006" key="3">
    <source>
        <dbReference type="Google" id="ProtNLM"/>
    </source>
</evidence>
<dbReference type="Pfam" id="PF13306">
    <property type="entry name" value="LRR_5"/>
    <property type="match status" value="2"/>
</dbReference>
<dbReference type="InterPro" id="IPR032675">
    <property type="entry name" value="LRR_dom_sf"/>
</dbReference>
<dbReference type="RefSeq" id="XP_004255936.1">
    <property type="nucleotide sequence ID" value="XM_004255888.1"/>
</dbReference>
<dbReference type="KEGG" id="eiv:EIN_485570"/>
<dbReference type="AlphaFoldDB" id="A0A0A1U7W3"/>
<gene>
    <name evidence="1" type="ORF">EIN_485570</name>
</gene>
<protein>
    <recommendedName>
        <fullName evidence="3">Leucine rich repeat containing protein BspA family protein</fullName>
    </recommendedName>
</protein>
<dbReference type="InterPro" id="IPR026906">
    <property type="entry name" value="LRR_5"/>
</dbReference>
<proteinExistence type="predicted"/>
<sequence length="356" mass="40832">MKTLDSYSMMIVSKYFLRITDFVRVECVCKKFKDNMAKFHYNPIPLTNDTVKLFPHLETQHFYSENDLSFNSIIKKVYWHSVIYSEHFSDSNAIYKRVYLTSSTPLKNLVIPHSVYDIKELNFLNNELITSIIIPPTVYRIGSNTFAKLSYLQQVVLPLTITSIPFLCFEGCTCLSNIEIPMSVHEIGYNCFCGCSSLKNITVKASNNNIYYFKEKMLYESGCYLVSFNLPTPSTRVNTKRSSHYFIENFSIPTSVVSIGKSCFCCCKQLKEMVIPDSVITIGANCFDGCTSLSKIELSRRISEIKQFCFANCKSLLVMTIPSSVTRFEEHSFCNCFQLFGRYGIPNCAFYDIYST</sequence>
<dbReference type="EMBL" id="KB206670">
    <property type="protein sequence ID" value="ELP89165.1"/>
    <property type="molecule type" value="Genomic_DNA"/>
</dbReference>
<dbReference type="Gene3D" id="3.80.10.10">
    <property type="entry name" value="Ribonuclease Inhibitor"/>
    <property type="match status" value="2"/>
</dbReference>
<dbReference type="VEuPathDB" id="AmoebaDB:EIN_485570"/>
<dbReference type="PANTHER" id="PTHR45661:SF3">
    <property type="entry name" value="IG-LIKE DOMAIN-CONTAINING PROTEIN"/>
    <property type="match status" value="1"/>
</dbReference>
<accession>A0A0A1U7W3</accession>
<keyword evidence="2" id="KW-1185">Reference proteome</keyword>
<dbReference type="Proteomes" id="UP000014680">
    <property type="component" value="Unassembled WGS sequence"/>
</dbReference>
<dbReference type="GeneID" id="14888265"/>
<dbReference type="SUPFAM" id="SSF52058">
    <property type="entry name" value="L domain-like"/>
    <property type="match status" value="1"/>
</dbReference>
<organism evidence="1 2">
    <name type="scientific">Entamoeba invadens IP1</name>
    <dbReference type="NCBI Taxonomy" id="370355"/>
    <lineage>
        <taxon>Eukaryota</taxon>
        <taxon>Amoebozoa</taxon>
        <taxon>Evosea</taxon>
        <taxon>Archamoebae</taxon>
        <taxon>Mastigamoebida</taxon>
        <taxon>Entamoebidae</taxon>
        <taxon>Entamoeba</taxon>
    </lineage>
</organism>
<evidence type="ECO:0000313" key="1">
    <source>
        <dbReference type="EMBL" id="ELP89165.1"/>
    </source>
</evidence>
<evidence type="ECO:0000313" key="2">
    <source>
        <dbReference type="Proteomes" id="UP000014680"/>
    </source>
</evidence>
<dbReference type="PANTHER" id="PTHR45661">
    <property type="entry name" value="SURFACE ANTIGEN"/>
    <property type="match status" value="1"/>
</dbReference>